<evidence type="ECO:0000313" key="1">
    <source>
        <dbReference type="EMBL" id="MBD0381214.1"/>
    </source>
</evidence>
<organism evidence="1 2">
    <name type="scientific">Paenibacillus sedimenti</name>
    <dbReference type="NCBI Taxonomy" id="2770274"/>
    <lineage>
        <taxon>Bacteria</taxon>
        <taxon>Bacillati</taxon>
        <taxon>Bacillota</taxon>
        <taxon>Bacilli</taxon>
        <taxon>Bacillales</taxon>
        <taxon>Paenibacillaceae</taxon>
        <taxon>Paenibacillus</taxon>
    </lineage>
</organism>
<comment type="caution">
    <text evidence="1">The sequence shown here is derived from an EMBL/GenBank/DDBJ whole genome shotgun (WGS) entry which is preliminary data.</text>
</comment>
<dbReference type="EMBL" id="JACVVD010000004">
    <property type="protein sequence ID" value="MBD0381214.1"/>
    <property type="molecule type" value="Genomic_DNA"/>
</dbReference>
<name>A0A926KNQ7_9BACL</name>
<dbReference type="RefSeq" id="WP_188175010.1">
    <property type="nucleotide sequence ID" value="NZ_JACVVD010000004.1"/>
</dbReference>
<evidence type="ECO:0000313" key="2">
    <source>
        <dbReference type="Proteomes" id="UP000650466"/>
    </source>
</evidence>
<gene>
    <name evidence="1" type="ORF">ICC18_13905</name>
</gene>
<dbReference type="Proteomes" id="UP000650466">
    <property type="component" value="Unassembled WGS sequence"/>
</dbReference>
<proteinExistence type="predicted"/>
<accession>A0A926KNQ7</accession>
<dbReference type="AlphaFoldDB" id="A0A926KNQ7"/>
<reference evidence="1" key="1">
    <citation type="submission" date="2020-09" db="EMBL/GenBank/DDBJ databases">
        <title>Draft Genome Sequence of Paenibacillus sp. WST5.</title>
        <authorList>
            <person name="Bao Z."/>
        </authorList>
    </citation>
    <scope>NUCLEOTIDE SEQUENCE</scope>
    <source>
        <strain evidence="1">WST5</strain>
    </source>
</reference>
<sequence>MFRIYVIDSDERTIELSFKDSNELYRFADVFIDHGYKVLIEKDNQHEAIQVDKNTSDGVLLDD</sequence>
<keyword evidence="2" id="KW-1185">Reference proteome</keyword>
<protein>
    <submittedName>
        <fullName evidence="1">Uncharacterized protein</fullName>
    </submittedName>
</protein>